<evidence type="ECO:0000313" key="2">
    <source>
        <dbReference type="Proteomes" id="UP000324222"/>
    </source>
</evidence>
<dbReference type="EMBL" id="VSRR010020021">
    <property type="protein sequence ID" value="MPC62750.1"/>
    <property type="molecule type" value="Genomic_DNA"/>
</dbReference>
<sequence>MTYTEKESSPSYDDFALHPPYQATLPKTITAKSKMMYSRSKGEKKTMRRPRMFKEQVVISFLRRPISQALYGFLFFLSCRSKLSLGIKP</sequence>
<keyword evidence="2" id="KW-1185">Reference proteome</keyword>
<organism evidence="1 2">
    <name type="scientific">Portunus trituberculatus</name>
    <name type="common">Swimming crab</name>
    <name type="synonym">Neptunus trituberculatus</name>
    <dbReference type="NCBI Taxonomy" id="210409"/>
    <lineage>
        <taxon>Eukaryota</taxon>
        <taxon>Metazoa</taxon>
        <taxon>Ecdysozoa</taxon>
        <taxon>Arthropoda</taxon>
        <taxon>Crustacea</taxon>
        <taxon>Multicrustacea</taxon>
        <taxon>Malacostraca</taxon>
        <taxon>Eumalacostraca</taxon>
        <taxon>Eucarida</taxon>
        <taxon>Decapoda</taxon>
        <taxon>Pleocyemata</taxon>
        <taxon>Brachyura</taxon>
        <taxon>Eubrachyura</taxon>
        <taxon>Portunoidea</taxon>
        <taxon>Portunidae</taxon>
        <taxon>Portuninae</taxon>
        <taxon>Portunus</taxon>
    </lineage>
</organism>
<protein>
    <submittedName>
        <fullName evidence="1">Uncharacterized protein</fullName>
    </submittedName>
</protein>
<dbReference type="Proteomes" id="UP000324222">
    <property type="component" value="Unassembled WGS sequence"/>
</dbReference>
<name>A0A5B7GRX1_PORTR</name>
<proteinExistence type="predicted"/>
<gene>
    <name evidence="1" type="ORF">E2C01_056840</name>
</gene>
<dbReference type="AlphaFoldDB" id="A0A5B7GRX1"/>
<evidence type="ECO:0000313" key="1">
    <source>
        <dbReference type="EMBL" id="MPC62750.1"/>
    </source>
</evidence>
<comment type="caution">
    <text evidence="1">The sequence shown here is derived from an EMBL/GenBank/DDBJ whole genome shotgun (WGS) entry which is preliminary data.</text>
</comment>
<accession>A0A5B7GRX1</accession>
<reference evidence="1 2" key="1">
    <citation type="submission" date="2019-05" db="EMBL/GenBank/DDBJ databases">
        <title>Another draft genome of Portunus trituberculatus and its Hox gene families provides insights of decapod evolution.</title>
        <authorList>
            <person name="Jeong J.-H."/>
            <person name="Song I."/>
            <person name="Kim S."/>
            <person name="Choi T."/>
            <person name="Kim D."/>
            <person name="Ryu S."/>
            <person name="Kim W."/>
        </authorList>
    </citation>
    <scope>NUCLEOTIDE SEQUENCE [LARGE SCALE GENOMIC DNA]</scope>
    <source>
        <tissue evidence="1">Muscle</tissue>
    </source>
</reference>